<sequence>MLKPSYNSEVERGQIVEEKSPSRTHLSACDEEGRRLAIEDYRTLIRGLGQLDYGNKTDVFVCAVAQVAGSRRRGKAN</sequence>
<name>A0ACB6FWK3_9PLEO</name>
<organism evidence="1 2">
    <name type="scientific">Alternaria gaisen</name>
    <dbReference type="NCBI Taxonomy" id="167740"/>
    <lineage>
        <taxon>Eukaryota</taxon>
        <taxon>Fungi</taxon>
        <taxon>Dikarya</taxon>
        <taxon>Ascomycota</taxon>
        <taxon>Pezizomycotina</taxon>
        <taxon>Dothideomycetes</taxon>
        <taxon>Pleosporomycetidae</taxon>
        <taxon>Pleosporales</taxon>
        <taxon>Pleosporineae</taxon>
        <taxon>Pleosporaceae</taxon>
        <taxon>Alternaria</taxon>
        <taxon>Alternaria sect. Alternaria</taxon>
    </lineage>
</organism>
<comment type="caution">
    <text evidence="1">The sequence shown here is derived from an EMBL/GenBank/DDBJ whole genome shotgun (WGS) entry which is preliminary data.</text>
</comment>
<reference evidence="1 2" key="1">
    <citation type="journal article" date="2019" name="bioRxiv">
        <title>Genomics, evolutionary history and diagnostics of the Alternaria alternata species group including apple and Asian pear pathotypes.</title>
        <authorList>
            <person name="Armitage A.D."/>
            <person name="Cockerton H.M."/>
            <person name="Sreenivasaprasad S."/>
            <person name="Woodhall J.W."/>
            <person name="Lane C.R."/>
            <person name="Harrison R.J."/>
            <person name="Clarkson J.P."/>
        </authorList>
    </citation>
    <scope>NUCLEOTIDE SEQUENCE [LARGE SCALE GENOMIC DNA]</scope>
    <source>
        <strain evidence="1 2">FERA 650</strain>
    </source>
</reference>
<evidence type="ECO:0000313" key="2">
    <source>
        <dbReference type="Proteomes" id="UP000293547"/>
    </source>
</evidence>
<protein>
    <submittedName>
        <fullName evidence="1">Uncharacterized protein</fullName>
    </submittedName>
</protein>
<keyword evidence="2" id="KW-1185">Reference proteome</keyword>
<dbReference type="EMBL" id="PDWZ02000002">
    <property type="protein sequence ID" value="KAB2108730.1"/>
    <property type="molecule type" value="Genomic_DNA"/>
</dbReference>
<proteinExistence type="predicted"/>
<gene>
    <name evidence="1" type="ORF">AG0111_0g3421</name>
</gene>
<accession>A0ACB6FWK3</accession>
<dbReference type="Proteomes" id="UP000293547">
    <property type="component" value="Unassembled WGS sequence"/>
</dbReference>
<evidence type="ECO:0000313" key="1">
    <source>
        <dbReference type="EMBL" id="KAB2108730.1"/>
    </source>
</evidence>